<dbReference type="PANTHER" id="PTHR12117">
    <property type="entry name" value="HISTONE ACETYLTRANSFERASE COMPLEX"/>
    <property type="match status" value="1"/>
</dbReference>
<evidence type="ECO:0000313" key="2">
    <source>
        <dbReference type="EMBL" id="QHS89841.1"/>
    </source>
</evidence>
<organism evidence="2">
    <name type="scientific">viral metagenome</name>
    <dbReference type="NCBI Taxonomy" id="1070528"/>
    <lineage>
        <taxon>unclassified sequences</taxon>
        <taxon>metagenomes</taxon>
        <taxon>organismal metagenomes</taxon>
    </lineage>
</organism>
<feature type="domain" description="Prolyl 4-hydroxylase alpha subunit Fe(2+) 2OG dioxygenase" evidence="1">
    <location>
        <begin position="427"/>
        <end position="525"/>
    </location>
</feature>
<sequence>MDYEVIIYCGGKCASSSLKKTFTLKNYKTIHLHSDANYKERFPRLIKNTGKKTVKDLIKIQSKKNVYIIDVYRDPIERLISSFFQNIVNHISSDYQKYDRNILMNFIFKNIRLEDYHPLDDDFPEFFNSFDLSLDYKVVKYNNLTFIKLKFSSIEKWSEILSNIIGEEIKMEKDNLSSDKEYKEYYQNFRENIQIPKSLLDYFINLETFKRYNSLEEIEKYTQKWKLQTINDDVFFEKLKCSNFVNLPKNFDWRAYILLNPEISHCYNSEHDVKYYYELFGHKDFPYFNNEKIIHNKMIKIDTEIINSFNKKQKNELKSSFGEWINDVEEIKKSYHEGLPFEHIIIKDFLNKDLANKISESYPDDINKWHHYNNPIEVKYAYDDLDVIDESIKNLFYILSTDFIASIFSSITDIKLECDPYLHGAGLHMHPRNGRLGVHLDYEIHPVSFKQRSLNIILYLSKDWREEWGGETELWDNNCKNAVLKSPVVFNTAIIFRTNNISWHGVPEKIKCPEGVFRKSFAYYYVTNVSEEDIHNKSELRQKATFVARPNELNKDKLEPFYKIRPVRRITNEDITEHWPEWNREEF</sequence>
<dbReference type="Pfam" id="PF13640">
    <property type="entry name" value="2OG-FeII_Oxy_3"/>
    <property type="match status" value="1"/>
</dbReference>
<reference evidence="2" key="1">
    <citation type="journal article" date="2020" name="Nature">
        <title>Giant virus diversity and host interactions through global metagenomics.</title>
        <authorList>
            <person name="Schulz F."/>
            <person name="Roux S."/>
            <person name="Paez-Espino D."/>
            <person name="Jungbluth S."/>
            <person name="Walsh D.A."/>
            <person name="Denef V.J."/>
            <person name="McMahon K.D."/>
            <person name="Konstantinidis K.T."/>
            <person name="Eloe-Fadrosh E.A."/>
            <person name="Kyrpides N.C."/>
            <person name="Woyke T."/>
        </authorList>
    </citation>
    <scope>NUCLEOTIDE SEQUENCE</scope>
    <source>
        <strain evidence="2">GVMAG-M-3300010160-4</strain>
    </source>
</reference>
<dbReference type="Gene3D" id="2.60.120.620">
    <property type="entry name" value="q2cbj1_9rhob like domain"/>
    <property type="match status" value="1"/>
</dbReference>
<dbReference type="PANTHER" id="PTHR12117:SF0">
    <property type="entry name" value="PROLYL 3-HYDROXYLASE OGFOD1"/>
    <property type="match status" value="1"/>
</dbReference>
<proteinExistence type="predicted"/>
<accession>A0A6C0BDL1</accession>
<protein>
    <recommendedName>
        <fullName evidence="1">Prolyl 4-hydroxylase alpha subunit Fe(2+) 2OG dioxygenase domain-containing protein</fullName>
    </recommendedName>
</protein>
<dbReference type="InterPro" id="IPR051842">
    <property type="entry name" value="uS12_prolyl_hydroxylase"/>
</dbReference>
<dbReference type="InterPro" id="IPR044862">
    <property type="entry name" value="Pro_4_hyd_alph_FE2OG_OXY"/>
</dbReference>
<dbReference type="AlphaFoldDB" id="A0A6C0BDL1"/>
<evidence type="ECO:0000259" key="1">
    <source>
        <dbReference type="Pfam" id="PF13640"/>
    </source>
</evidence>
<dbReference type="EMBL" id="MN739120">
    <property type="protein sequence ID" value="QHS89841.1"/>
    <property type="molecule type" value="Genomic_DNA"/>
</dbReference>
<name>A0A6C0BDL1_9ZZZZ</name>